<feature type="transmembrane region" description="Helical" evidence="15">
    <location>
        <begin position="1109"/>
        <end position="1131"/>
    </location>
</feature>
<evidence type="ECO:0000256" key="11">
    <source>
        <dbReference type="ARBA" id="ARBA00023157"/>
    </source>
</evidence>
<feature type="transmembrane region" description="Helical" evidence="15">
    <location>
        <begin position="370"/>
        <end position="389"/>
    </location>
</feature>
<dbReference type="AlphaFoldDB" id="A0A8T0GZS2"/>
<keyword evidence="3" id="KW-0813">Transport</keyword>
<evidence type="ECO:0000256" key="13">
    <source>
        <dbReference type="ARBA" id="ARBA00023180"/>
    </source>
</evidence>
<organism evidence="18 19">
    <name type="scientific">Ceratodon purpureus</name>
    <name type="common">Fire moss</name>
    <name type="synonym">Dicranum purpureum</name>
    <dbReference type="NCBI Taxonomy" id="3225"/>
    <lineage>
        <taxon>Eukaryota</taxon>
        <taxon>Viridiplantae</taxon>
        <taxon>Streptophyta</taxon>
        <taxon>Embryophyta</taxon>
        <taxon>Bryophyta</taxon>
        <taxon>Bryophytina</taxon>
        <taxon>Bryopsida</taxon>
        <taxon>Dicranidae</taxon>
        <taxon>Pseudoditrichales</taxon>
        <taxon>Ditrichaceae</taxon>
        <taxon>Ceratodon</taxon>
    </lineage>
</organism>
<feature type="transmembrane region" description="Helical" evidence="15">
    <location>
        <begin position="658"/>
        <end position="677"/>
    </location>
</feature>
<dbReference type="GO" id="GO:0015918">
    <property type="term" value="P:sterol transport"/>
    <property type="evidence" value="ECO:0007669"/>
    <property type="project" value="TreeGrafter"/>
</dbReference>
<name>A0A8T0GZS2_CERPU</name>
<evidence type="ECO:0000256" key="1">
    <source>
        <dbReference type="ARBA" id="ARBA00004127"/>
    </source>
</evidence>
<dbReference type="InterPro" id="IPR053956">
    <property type="entry name" value="NPC1_MLD"/>
</dbReference>
<feature type="transmembrane region" description="Helical" evidence="15">
    <location>
        <begin position="1171"/>
        <end position="1192"/>
    </location>
</feature>
<feature type="transmembrane region" description="Helical" evidence="15">
    <location>
        <begin position="1204"/>
        <end position="1228"/>
    </location>
</feature>
<evidence type="ECO:0000256" key="4">
    <source>
        <dbReference type="ARBA" id="ARBA00022548"/>
    </source>
</evidence>
<keyword evidence="7 15" id="KW-1133">Transmembrane helix</keyword>
<feature type="transmembrane region" description="Helical" evidence="15">
    <location>
        <begin position="616"/>
        <end position="637"/>
    </location>
</feature>
<dbReference type="InterPro" id="IPR004765">
    <property type="entry name" value="NPC1-like"/>
</dbReference>
<evidence type="ECO:0000313" key="19">
    <source>
        <dbReference type="Proteomes" id="UP000822688"/>
    </source>
</evidence>
<keyword evidence="11" id="KW-1015">Disulfide bond</keyword>
<keyword evidence="5 15" id="KW-0812">Transmembrane</keyword>
<keyword evidence="8" id="KW-0445">Lipid transport</keyword>
<comment type="similarity">
    <text evidence="2">Belongs to the patched family.</text>
</comment>
<keyword evidence="9" id="KW-0443">Lipid metabolism</keyword>
<proteinExistence type="inferred from homology"/>
<evidence type="ECO:0000256" key="8">
    <source>
        <dbReference type="ARBA" id="ARBA00023055"/>
    </source>
</evidence>
<dbReference type="PANTHER" id="PTHR45727:SF2">
    <property type="entry name" value="NPC INTRACELLULAR CHOLESTEROL TRANSPORTER 1"/>
    <property type="match status" value="1"/>
</dbReference>
<feature type="signal peptide" evidence="16">
    <location>
        <begin position="1"/>
        <end position="20"/>
    </location>
</feature>
<evidence type="ECO:0000256" key="16">
    <source>
        <dbReference type="SAM" id="SignalP"/>
    </source>
</evidence>
<dbReference type="EMBL" id="CM026429">
    <property type="protein sequence ID" value="KAG0563614.1"/>
    <property type="molecule type" value="Genomic_DNA"/>
</dbReference>
<keyword evidence="10 15" id="KW-0472">Membrane</keyword>
<evidence type="ECO:0000256" key="15">
    <source>
        <dbReference type="SAM" id="Phobius"/>
    </source>
</evidence>
<dbReference type="GO" id="GO:0005319">
    <property type="term" value="F:lipid transporter activity"/>
    <property type="evidence" value="ECO:0007669"/>
    <property type="project" value="InterPro"/>
</dbReference>
<dbReference type="Pfam" id="PF22314">
    <property type="entry name" value="NPC1_MLD"/>
    <property type="match status" value="1"/>
</dbReference>
<evidence type="ECO:0000256" key="5">
    <source>
        <dbReference type="ARBA" id="ARBA00022692"/>
    </source>
</evidence>
<reference evidence="18" key="1">
    <citation type="submission" date="2020-06" db="EMBL/GenBank/DDBJ databases">
        <title>WGS assembly of Ceratodon purpureus strain R40.</title>
        <authorList>
            <person name="Carey S.B."/>
            <person name="Jenkins J."/>
            <person name="Shu S."/>
            <person name="Lovell J.T."/>
            <person name="Sreedasyam A."/>
            <person name="Maumus F."/>
            <person name="Tiley G.P."/>
            <person name="Fernandez-Pozo N."/>
            <person name="Barry K."/>
            <person name="Chen C."/>
            <person name="Wang M."/>
            <person name="Lipzen A."/>
            <person name="Daum C."/>
            <person name="Saski C.A."/>
            <person name="Payton A.C."/>
            <person name="Mcbreen J.C."/>
            <person name="Conrad R.E."/>
            <person name="Kollar L.M."/>
            <person name="Olsson S."/>
            <person name="Huttunen S."/>
            <person name="Landis J.B."/>
            <person name="Wickett N.J."/>
            <person name="Johnson M.G."/>
            <person name="Rensing S.A."/>
            <person name="Grimwood J."/>
            <person name="Schmutz J."/>
            <person name="Mcdaniel S.F."/>
        </authorList>
    </citation>
    <scope>NUCLEOTIDE SEQUENCE</scope>
    <source>
        <strain evidence="18">R40</strain>
    </source>
</reference>
<keyword evidence="13" id="KW-0325">Glycoprotein</keyword>
<keyword evidence="4" id="KW-0153">Cholesterol metabolism</keyword>
<evidence type="ECO:0000256" key="7">
    <source>
        <dbReference type="ARBA" id="ARBA00022989"/>
    </source>
</evidence>
<feature type="chain" id="PRO_5035886919" description="SSD domain-containing protein" evidence="16">
    <location>
        <begin position="21"/>
        <end position="1264"/>
    </location>
</feature>
<accession>A0A8T0GZS2</accession>
<feature type="transmembrane region" description="Helical" evidence="15">
    <location>
        <begin position="759"/>
        <end position="781"/>
    </location>
</feature>
<keyword evidence="14" id="KW-0753">Steroid metabolism</keyword>
<dbReference type="GO" id="GO:0008203">
    <property type="term" value="P:cholesterol metabolic process"/>
    <property type="evidence" value="ECO:0007669"/>
    <property type="project" value="UniProtKB-KW"/>
</dbReference>
<feature type="domain" description="SSD" evidence="17">
    <location>
        <begin position="617"/>
        <end position="781"/>
    </location>
</feature>
<keyword evidence="6 16" id="KW-0732">Signal</keyword>
<keyword evidence="12" id="KW-1207">Sterol metabolism</keyword>
<dbReference type="PANTHER" id="PTHR45727">
    <property type="entry name" value="NPC INTRACELLULAR CHOLESTEROL TRANSPORTER 1"/>
    <property type="match status" value="1"/>
</dbReference>
<evidence type="ECO:0000256" key="14">
    <source>
        <dbReference type="ARBA" id="ARBA00023221"/>
    </source>
</evidence>
<dbReference type="InterPro" id="IPR032190">
    <property type="entry name" value="NPC1_N"/>
</dbReference>
<dbReference type="InterPro" id="IPR053958">
    <property type="entry name" value="HMGCR/SNAP/NPC1-like_SSD"/>
</dbReference>
<comment type="subcellular location">
    <subcellularLocation>
        <location evidence="1">Endomembrane system</location>
        <topology evidence="1">Multi-pass membrane protein</topology>
    </subcellularLocation>
</comment>
<sequence length="1264" mass="138904">MTMKTIYFVLLLFQIGSSWAAEVEKTATAAFSLPWKHELRAESTCTMYGVCAERSDGKALNCPYATPAVTPSEELSQKIQSLCPKLTDKVCCTSDQFFHLRDQVQQAVPFLTGCPACLRNYLDLFCEIACSPNQSLFIDVTDVHNDSDSKSVQGVDVYVTEDYGSRLYDSCKDVKYSLPNMRAMDFVGGGANNYTDWFGFLGKEAELQQPGSSFNMKFRTPGTNDVNVKPLDLTVTACSDPSLTCSCGDCPSAAICTTLPPDQPSLPMCAVSLGSYEIGCLPASMMILYGVILFILFGWWWTFHAPGIEDLVEPLMATSQSQASLYDEADEIQQADDDVDRSKLPTVPEYNEAFLADGFRYWGEWIARNVYVVVAVATIVILILCTGLLRFSVETDLEKLWVNPNSQTAQEKAFHDEHLGPFYRTEQLIIATIPESGQVVAPGIVTDKNLLLMFDIQKKVDELRGNVFGKEVSLQDICARTLGSSCATQSILQYFKMDPDVFAKHDGVSHSNFCFKHYASSASCLSASDEPVDPMTILGGFADENFHEATAFVITYPVVNSVNKSDDNYVAAVAWEHEFIRLVKEEVVGMVEAHNLTVSFSSESSMESESDQTSHWSILLIPVIYAVIFLYLAFMLGDRATTRAPFYVTSKVLLSMSGMFIAVASLLGSVGVCSAFGVKSNYIALEVISFLVLTLGVNNMFLLVNAMKRHDPSLPLEKRVGLALAEVGPSITLTSLTEFVVFSMGVFSSAPACQVLSGFAAVAILLQYFLQMTAFVALLTLDFRRTERASIDCLPCLTIERSDSESSQSDDIRSSMPHGDSGALVRFMQNVYAPFIANAQVQAVVLGVFAGMLLLSIVLLPSLSIGVDPTVTLPADSYLQKYIDDVAEHVRVGPPVHFIVKDYNYSSQTESLCSVSQCDPNSLLNEVSRASLTPETSFIARPASSWLDDFLVWISPDSFRCCRKFPDGSYCPSEDMGPSCSKGDGSCTMNTTFNDCTTCLFQEDLLQGKLSASQFHDKLPWFLQASPTSDCTKGGRTSYQTSLDLTGYESGVIKASEFRSFHTPLNKGSDFTEALRSLRDLTSNISARFNITVFPYSPFYIFFDQYLEIVSTTVLSICLPLVAVFGVSLLVTTSIWVAIINSMVTASIVLNLLGLMVLWNIQLNAISITNLMMAIGISVEFCAHITHAFTMCSGRRSERISKALAAVGPSIFSGITLTNFLGIAILFFSQSRIIQVNQKTSHLEFLLISTLLHLEFSCLAEIFT</sequence>
<dbReference type="Pfam" id="PF12349">
    <property type="entry name" value="Sterol-sensing"/>
    <property type="match status" value="1"/>
</dbReference>
<evidence type="ECO:0000256" key="3">
    <source>
        <dbReference type="ARBA" id="ARBA00022448"/>
    </source>
</evidence>
<feature type="transmembrane region" description="Helical" evidence="15">
    <location>
        <begin position="727"/>
        <end position="747"/>
    </location>
</feature>
<evidence type="ECO:0000256" key="2">
    <source>
        <dbReference type="ARBA" id="ARBA00005585"/>
    </source>
</evidence>
<feature type="transmembrane region" description="Helical" evidence="15">
    <location>
        <begin position="1138"/>
        <end position="1159"/>
    </location>
</feature>
<feature type="transmembrane region" description="Helical" evidence="15">
    <location>
        <begin position="683"/>
        <end position="706"/>
    </location>
</feature>
<dbReference type="SUPFAM" id="SSF82866">
    <property type="entry name" value="Multidrug efflux transporter AcrB transmembrane domain"/>
    <property type="match status" value="2"/>
</dbReference>
<evidence type="ECO:0000256" key="6">
    <source>
        <dbReference type="ARBA" id="ARBA00022729"/>
    </source>
</evidence>
<dbReference type="GO" id="GO:0032934">
    <property type="term" value="F:sterol binding"/>
    <property type="evidence" value="ECO:0007669"/>
    <property type="project" value="TreeGrafter"/>
</dbReference>
<gene>
    <name evidence="18" type="ORF">KC19_8G045400</name>
</gene>
<evidence type="ECO:0000256" key="12">
    <source>
        <dbReference type="ARBA" id="ARBA00023166"/>
    </source>
</evidence>
<protein>
    <recommendedName>
        <fullName evidence="17">SSD domain-containing protein</fullName>
    </recommendedName>
</protein>
<evidence type="ECO:0000256" key="10">
    <source>
        <dbReference type="ARBA" id="ARBA00023136"/>
    </source>
</evidence>
<evidence type="ECO:0000256" key="9">
    <source>
        <dbReference type="ARBA" id="ARBA00023098"/>
    </source>
</evidence>
<dbReference type="Gene3D" id="1.20.1640.10">
    <property type="entry name" value="Multidrug efflux transporter AcrB transmembrane domain"/>
    <property type="match status" value="2"/>
</dbReference>
<evidence type="ECO:0000259" key="17">
    <source>
        <dbReference type="PROSITE" id="PS50156"/>
    </source>
</evidence>
<dbReference type="PROSITE" id="PS50156">
    <property type="entry name" value="SSD"/>
    <property type="match status" value="1"/>
</dbReference>
<dbReference type="Proteomes" id="UP000822688">
    <property type="component" value="Chromosome 8"/>
</dbReference>
<dbReference type="Pfam" id="PF16414">
    <property type="entry name" value="NPC1_N"/>
    <property type="match status" value="1"/>
</dbReference>
<dbReference type="GO" id="GO:0012505">
    <property type="term" value="C:endomembrane system"/>
    <property type="evidence" value="ECO:0007669"/>
    <property type="project" value="UniProtKB-SubCell"/>
</dbReference>
<comment type="caution">
    <text evidence="18">The sequence shown here is derived from an EMBL/GenBank/DDBJ whole genome shotgun (WGS) entry which is preliminary data.</text>
</comment>
<feature type="transmembrane region" description="Helical" evidence="15">
    <location>
        <begin position="281"/>
        <end position="301"/>
    </location>
</feature>
<evidence type="ECO:0000313" key="18">
    <source>
        <dbReference type="EMBL" id="KAG0563614.1"/>
    </source>
</evidence>
<dbReference type="InterPro" id="IPR000731">
    <property type="entry name" value="SSD"/>
</dbReference>
<dbReference type="NCBIfam" id="TIGR00917">
    <property type="entry name" value="2A060601"/>
    <property type="match status" value="1"/>
</dbReference>
<dbReference type="GO" id="GO:0016020">
    <property type="term" value="C:membrane"/>
    <property type="evidence" value="ECO:0007669"/>
    <property type="project" value="InterPro"/>
</dbReference>
<keyword evidence="19" id="KW-1185">Reference proteome</keyword>